<feature type="domain" description="Lipoyl-binding" evidence="9">
    <location>
        <begin position="112"/>
        <end position="140"/>
    </location>
</feature>
<evidence type="ECO:0000259" key="9">
    <source>
        <dbReference type="Pfam" id="PF00364"/>
    </source>
</evidence>
<gene>
    <name evidence="11" type="ordered locus">PCC7424_3579</name>
</gene>
<evidence type="ECO:0000256" key="4">
    <source>
        <dbReference type="ARBA" id="ARBA00022989"/>
    </source>
</evidence>
<dbReference type="EMBL" id="CP001291">
    <property type="protein sequence ID" value="ACK71969.1"/>
    <property type="molecule type" value="Genomic_DNA"/>
</dbReference>
<evidence type="ECO:0000256" key="6">
    <source>
        <dbReference type="SAM" id="Coils"/>
    </source>
</evidence>
<comment type="subcellular location">
    <subcellularLocation>
        <location evidence="1">Membrane</location>
        <topology evidence="1">Single-pass membrane protein</topology>
    </subcellularLocation>
</comment>
<evidence type="ECO:0000256" key="8">
    <source>
        <dbReference type="SAM" id="Phobius"/>
    </source>
</evidence>
<dbReference type="KEGG" id="cyc:PCC7424_3579"/>
<evidence type="ECO:0000256" key="5">
    <source>
        <dbReference type="ARBA" id="ARBA00023136"/>
    </source>
</evidence>
<keyword evidence="6" id="KW-0175">Coiled coil</keyword>
<evidence type="ECO:0000256" key="2">
    <source>
        <dbReference type="ARBA" id="ARBA00009477"/>
    </source>
</evidence>
<protein>
    <submittedName>
        <fullName evidence="11">Secretion protein HlyD family protein</fullName>
    </submittedName>
</protein>
<keyword evidence="4 8" id="KW-1133">Transmembrane helix</keyword>
<dbReference type="Proteomes" id="UP000002384">
    <property type="component" value="Chromosome"/>
</dbReference>
<dbReference type="AlphaFoldDB" id="B7KGP2"/>
<dbReference type="RefSeq" id="WP_015955562.1">
    <property type="nucleotide sequence ID" value="NC_011729.1"/>
</dbReference>
<feature type="coiled-coil region" evidence="6">
    <location>
        <begin position="235"/>
        <end position="269"/>
    </location>
</feature>
<dbReference type="HOGENOM" id="CLU_023976_0_0_3"/>
<evidence type="ECO:0000313" key="11">
    <source>
        <dbReference type="EMBL" id="ACK71969.1"/>
    </source>
</evidence>
<dbReference type="PANTHER" id="PTHR30386">
    <property type="entry name" value="MEMBRANE FUSION SUBUNIT OF EMRAB-TOLC MULTIDRUG EFFLUX PUMP"/>
    <property type="match status" value="1"/>
</dbReference>
<evidence type="ECO:0000313" key="12">
    <source>
        <dbReference type="Proteomes" id="UP000002384"/>
    </source>
</evidence>
<feature type="region of interest" description="Disordered" evidence="7">
    <location>
        <begin position="1"/>
        <end position="40"/>
    </location>
</feature>
<keyword evidence="5 8" id="KW-0472">Membrane</keyword>
<sequence>MSQMNGHNGNGHYSNGHHANGNGNGNGNGHKSGMITTAPKPEIKDSQSFNFLPSFTAPEKGVVLRQSPTWSRGVVWTIVGVTVAAIIWAAVAPIEQVVQATGQLKPQGKVKEVQAPVNGVVKEVLVKDGEKVEKGEVLVIFDTEASKAELASYKQIRQALQQENQFYQMLMEENLDPSQVETAIIQLKLPKEVATLARNRIALMAENQLFRIQVGESVANAALDREQFARLEAARRELDSRALAAKLEINQLQKQLSQTQVQLADAESQLVADRLVLQEIKTRNEDLLQQSQASLKIEQQILSEISPLAEEGALARYQINKQQQSVNDRIADIVEKQGNGEIEYKKQLQQIETRIAEIQRFQEEEQRLQAAISQARERYMNTQAVTEKDVRDRIAENKKRMAEVDSQLTKIIVDNRNRIAEYDSQISRANQTLRYQELRAPVGGTVFDLQAFPGFVPQPSQAEALLKIVPDDYLIAEVDVINKDIGFVRNDMKADIRIDSFPFSEYGDIKGKVVSIGSDALPPDEIYKYYRFPTRIQLDDQFLKIQNREIPLQSGMSISANIKIRENRTVLSLFTEQFTRSVESLKKVD</sequence>
<dbReference type="Pfam" id="PF26002">
    <property type="entry name" value="Beta-barrel_AprE"/>
    <property type="match status" value="1"/>
</dbReference>
<dbReference type="PANTHER" id="PTHR30386:SF26">
    <property type="entry name" value="TRANSPORT PROTEIN COMB"/>
    <property type="match status" value="1"/>
</dbReference>
<evidence type="ECO:0000259" key="10">
    <source>
        <dbReference type="Pfam" id="PF26002"/>
    </source>
</evidence>
<feature type="transmembrane region" description="Helical" evidence="8">
    <location>
        <begin position="74"/>
        <end position="94"/>
    </location>
</feature>
<dbReference type="PRINTS" id="PR01490">
    <property type="entry name" value="RTXTOXIND"/>
</dbReference>
<dbReference type="eggNOG" id="COG0845">
    <property type="taxonomic scope" value="Bacteria"/>
</dbReference>
<feature type="compositionally biased region" description="Low complexity" evidence="7">
    <location>
        <begin position="1"/>
        <end position="21"/>
    </location>
</feature>
<proteinExistence type="inferred from homology"/>
<dbReference type="Pfam" id="PF00364">
    <property type="entry name" value="Biotin_lipoyl"/>
    <property type="match status" value="1"/>
</dbReference>
<dbReference type="SUPFAM" id="SSF111369">
    <property type="entry name" value="HlyD-like secretion proteins"/>
    <property type="match status" value="1"/>
</dbReference>
<dbReference type="GO" id="GO:0016020">
    <property type="term" value="C:membrane"/>
    <property type="evidence" value="ECO:0007669"/>
    <property type="project" value="UniProtKB-SubCell"/>
</dbReference>
<dbReference type="OrthoDB" id="553569at2"/>
<evidence type="ECO:0000256" key="1">
    <source>
        <dbReference type="ARBA" id="ARBA00004167"/>
    </source>
</evidence>
<comment type="similarity">
    <text evidence="2">Belongs to the membrane fusion protein (MFP) (TC 8.A.1) family.</text>
</comment>
<dbReference type="STRING" id="65393.PCC7424_3579"/>
<organism evidence="11 12">
    <name type="scientific">Gloeothece citriformis (strain PCC 7424)</name>
    <name type="common">Cyanothece sp. (strain PCC 7424)</name>
    <dbReference type="NCBI Taxonomy" id="65393"/>
    <lineage>
        <taxon>Bacteria</taxon>
        <taxon>Bacillati</taxon>
        <taxon>Cyanobacteriota</taxon>
        <taxon>Cyanophyceae</taxon>
        <taxon>Oscillatoriophycideae</taxon>
        <taxon>Chroococcales</taxon>
        <taxon>Aphanothecaceae</taxon>
        <taxon>Gloeothece</taxon>
        <taxon>Gloeothece citriformis</taxon>
    </lineage>
</organism>
<keyword evidence="12" id="KW-1185">Reference proteome</keyword>
<dbReference type="InterPro" id="IPR058982">
    <property type="entry name" value="Beta-barrel_AprE"/>
</dbReference>
<evidence type="ECO:0000256" key="3">
    <source>
        <dbReference type="ARBA" id="ARBA00022692"/>
    </source>
</evidence>
<feature type="domain" description="AprE-like beta-barrel" evidence="10">
    <location>
        <begin position="474"/>
        <end position="564"/>
    </location>
</feature>
<name>B7KGP2_GLOC7</name>
<dbReference type="InterPro" id="IPR000089">
    <property type="entry name" value="Biotin_lipoyl"/>
</dbReference>
<evidence type="ECO:0000256" key="7">
    <source>
        <dbReference type="SAM" id="MobiDB-lite"/>
    </source>
</evidence>
<dbReference type="InterPro" id="IPR050739">
    <property type="entry name" value="MFP"/>
</dbReference>
<accession>B7KGP2</accession>
<dbReference type="Gene3D" id="2.40.30.170">
    <property type="match status" value="1"/>
</dbReference>
<keyword evidence="3 8" id="KW-0812">Transmembrane</keyword>
<reference evidence="12" key="1">
    <citation type="journal article" date="2011" name="MBio">
        <title>Novel metabolic attributes of the genus Cyanothece, comprising a group of unicellular nitrogen-fixing Cyanobacteria.</title>
        <authorList>
            <person name="Bandyopadhyay A."/>
            <person name="Elvitigala T."/>
            <person name="Welsh E."/>
            <person name="Stockel J."/>
            <person name="Liberton M."/>
            <person name="Min H."/>
            <person name="Sherman L.A."/>
            <person name="Pakrasi H.B."/>
        </authorList>
    </citation>
    <scope>NUCLEOTIDE SEQUENCE [LARGE SCALE GENOMIC DNA]</scope>
    <source>
        <strain evidence="12">PCC 7424</strain>
    </source>
</reference>
<dbReference type="Gene3D" id="2.40.50.100">
    <property type="match status" value="1"/>
</dbReference>